<keyword evidence="6" id="KW-0862">Zinc</keyword>
<dbReference type="NCBIfam" id="TIGR00435">
    <property type="entry name" value="cysS"/>
    <property type="match status" value="1"/>
</dbReference>
<keyword evidence="7" id="KW-0067">ATP-binding</keyword>
<feature type="compositionally biased region" description="Basic and acidic residues" evidence="11">
    <location>
        <begin position="774"/>
        <end position="798"/>
    </location>
</feature>
<dbReference type="InterPro" id="IPR014729">
    <property type="entry name" value="Rossmann-like_a/b/a_fold"/>
</dbReference>
<evidence type="ECO:0000256" key="11">
    <source>
        <dbReference type="SAM" id="MobiDB-lite"/>
    </source>
</evidence>
<dbReference type="SUPFAM" id="SSF47323">
    <property type="entry name" value="Anticodon-binding domain of a subclass of class I aminoacyl-tRNA synthetases"/>
    <property type="match status" value="1"/>
</dbReference>
<dbReference type="SUPFAM" id="SSF52374">
    <property type="entry name" value="Nucleotidylyl transferase"/>
    <property type="match status" value="1"/>
</dbReference>
<keyword evidence="5" id="KW-0547">Nucleotide-binding</keyword>
<dbReference type="AlphaFoldDB" id="A0A086TAY5"/>
<dbReference type="GO" id="GO:0005524">
    <property type="term" value="F:ATP binding"/>
    <property type="evidence" value="ECO:0007669"/>
    <property type="project" value="UniProtKB-KW"/>
</dbReference>
<dbReference type="InterPro" id="IPR009080">
    <property type="entry name" value="tRNAsynth_Ia_anticodon-bd"/>
</dbReference>
<dbReference type="STRING" id="857340.A0A086TAY5"/>
<dbReference type="Gene3D" id="3.40.50.620">
    <property type="entry name" value="HUPs"/>
    <property type="match status" value="2"/>
</dbReference>
<keyword evidence="14" id="KW-1185">Reference proteome</keyword>
<dbReference type="GO" id="GO:0005737">
    <property type="term" value="C:cytoplasm"/>
    <property type="evidence" value="ECO:0007669"/>
    <property type="project" value="TreeGrafter"/>
</dbReference>
<dbReference type="InterPro" id="IPR015803">
    <property type="entry name" value="Cys-tRNA-ligase"/>
</dbReference>
<name>A0A086TAY5_HAPC1</name>
<keyword evidence="3 13" id="KW-0436">Ligase</keyword>
<dbReference type="InterPro" id="IPR024909">
    <property type="entry name" value="Cys-tRNA/MSH_ligase"/>
</dbReference>
<dbReference type="Pfam" id="PF01406">
    <property type="entry name" value="tRNA-synt_1e"/>
    <property type="match status" value="1"/>
</dbReference>
<comment type="caution">
    <text evidence="13">The sequence shown here is derived from an EMBL/GenBank/DDBJ whole genome shotgun (WGS) entry which is preliminary data.</text>
</comment>
<dbReference type="EC" id="6.1.1.16" evidence="2"/>
<sequence length="842" mass="93543">MNLFQRLARSRIPTAARTAIRIRSLRGYSTSSPPPAMEPLKLYNSLSPGNPVPFTPIEPGKISWYACGPTVYDKSHLGHARNYVSTDIIRRILMHYFDYKVNFVMNITDIDDKVTPTVRIIIKARRQRLLDLEKKKTYSADELRALALAAFQAYAKSSLPLLLKEGEELTEANYAERRAAGYGKVLAGGTITGEGKPGDDEAKVKMHIGNMDAAAEAIKKGEVFPGADDILLPYLDSLYKETIDTADQTMFTDLTQSMEKLFMDDMDALNVLRPDVITRVTEYVPQIVKFVEGIVNKGFAYEAEGSVYFDIAAFEKAGNTYARLRPDNRNDESLQEEGEGSLSKNLGGKRGAGDFALWKKSKAGEPYWSSPWGNGRPGWHIECSVMASDVLGSRMDIHSGGIDLAFPHHDNELAQSEAYFCEHGKGEHTWVNYFLHMGHLSISGSKMSKSLKNFQTIQDALATTYTSRNMRVVFLLGKWNYGVEISPDMRSQADNWETTISNFFTNTKSWLAEADVTGGVKALSLDGDRPQEGLLAELEQAKSELHAALLNSFDTPRAMLVILKLVNATNVFLKDNKDVNLAEVEAIARWITKIVGIFGLDANAEPPYEGIGWASPISADVDPKTAVEPYVCVLERIKADVSALTLSNGEAMPALLAQDPVSEFESLAQAGSRDLEKLALPYLRAASKIRDELRRIVSSQSPETKKALLSLTDRIRDQDLTNLGVYLDDRPDNQPSLIKFIPAAELIAAREEKAALLAEKARKKEEVRLAAEKAKQEAREKAKVPPEELFKNDERYGAWDEQGLPTKMKDGSDVPKSQQKQLKKAWEKQKKAHEDLKAKGGL</sequence>
<evidence type="ECO:0000256" key="1">
    <source>
        <dbReference type="ARBA" id="ARBA00001947"/>
    </source>
</evidence>
<evidence type="ECO:0000259" key="12">
    <source>
        <dbReference type="Pfam" id="PF01406"/>
    </source>
</evidence>
<feature type="compositionally biased region" description="Basic and acidic residues" evidence="11">
    <location>
        <begin position="824"/>
        <end position="842"/>
    </location>
</feature>
<dbReference type="PRINTS" id="PR00983">
    <property type="entry name" value="TRNASYNTHCYS"/>
</dbReference>
<gene>
    <name evidence="13" type="ORF">ACRE_026340</name>
</gene>
<dbReference type="Proteomes" id="UP000029964">
    <property type="component" value="Unassembled WGS sequence"/>
</dbReference>
<reference evidence="14" key="1">
    <citation type="journal article" date="2014" name="Genome Announc.">
        <title>Genome sequence and annotation of Acremonium chrysogenum, producer of the beta-lactam antibiotic cephalosporin C.</title>
        <authorList>
            <person name="Terfehr D."/>
            <person name="Dahlmann T.A."/>
            <person name="Specht T."/>
            <person name="Zadra I."/>
            <person name="Kuernsteiner H."/>
            <person name="Kueck U."/>
        </authorList>
    </citation>
    <scope>NUCLEOTIDE SEQUENCE [LARGE SCALE GENOMIC DNA]</scope>
    <source>
        <strain evidence="14">ATCC 11550 / CBS 779.69 / DSM 880 / IAM 14645 / JCM 23072 / IMI 49137</strain>
    </source>
</reference>
<feature type="region of interest" description="Disordered" evidence="11">
    <location>
        <begin position="774"/>
        <end position="842"/>
    </location>
</feature>
<evidence type="ECO:0000256" key="10">
    <source>
        <dbReference type="ARBA" id="ARBA00031499"/>
    </source>
</evidence>
<dbReference type="HAMAP" id="MF_00041">
    <property type="entry name" value="Cys_tRNA_synth"/>
    <property type="match status" value="1"/>
</dbReference>
<evidence type="ECO:0000256" key="7">
    <source>
        <dbReference type="ARBA" id="ARBA00022840"/>
    </source>
</evidence>
<dbReference type="HOGENOM" id="CLU_013528_3_1_1"/>
<dbReference type="PANTHER" id="PTHR10890:SF3">
    <property type="entry name" value="CYSTEINE--TRNA LIGASE, CYTOPLASMIC"/>
    <property type="match status" value="1"/>
</dbReference>
<keyword evidence="8" id="KW-0648">Protein biosynthesis</keyword>
<evidence type="ECO:0000256" key="9">
    <source>
        <dbReference type="ARBA" id="ARBA00023146"/>
    </source>
</evidence>
<evidence type="ECO:0000256" key="4">
    <source>
        <dbReference type="ARBA" id="ARBA00022723"/>
    </source>
</evidence>
<comment type="cofactor">
    <cofactor evidence="1">
        <name>Zn(2+)</name>
        <dbReference type="ChEBI" id="CHEBI:29105"/>
    </cofactor>
</comment>
<dbReference type="InterPro" id="IPR032678">
    <property type="entry name" value="tRNA-synt_1_cat_dom"/>
</dbReference>
<evidence type="ECO:0000256" key="2">
    <source>
        <dbReference type="ARBA" id="ARBA00012832"/>
    </source>
</evidence>
<keyword evidence="4" id="KW-0479">Metal-binding</keyword>
<evidence type="ECO:0000256" key="5">
    <source>
        <dbReference type="ARBA" id="ARBA00022741"/>
    </source>
</evidence>
<evidence type="ECO:0000256" key="8">
    <source>
        <dbReference type="ARBA" id="ARBA00022917"/>
    </source>
</evidence>
<keyword evidence="9" id="KW-0030">Aminoacyl-tRNA synthetase</keyword>
<evidence type="ECO:0000256" key="6">
    <source>
        <dbReference type="ARBA" id="ARBA00022833"/>
    </source>
</evidence>
<feature type="region of interest" description="Disordered" evidence="11">
    <location>
        <begin position="325"/>
        <end position="348"/>
    </location>
</feature>
<dbReference type="GO" id="GO:0006423">
    <property type="term" value="P:cysteinyl-tRNA aminoacylation"/>
    <property type="evidence" value="ECO:0007669"/>
    <property type="project" value="InterPro"/>
</dbReference>
<dbReference type="GO" id="GO:0046872">
    <property type="term" value="F:metal ion binding"/>
    <property type="evidence" value="ECO:0007669"/>
    <property type="project" value="UniProtKB-KW"/>
</dbReference>
<accession>A0A086TAY5</accession>
<evidence type="ECO:0000256" key="3">
    <source>
        <dbReference type="ARBA" id="ARBA00022598"/>
    </source>
</evidence>
<evidence type="ECO:0000313" key="13">
    <source>
        <dbReference type="EMBL" id="KFH46517.1"/>
    </source>
</evidence>
<organism evidence="13 14">
    <name type="scientific">Hapsidospora chrysogenum (strain ATCC 11550 / CBS 779.69 / DSM 880 / IAM 14645 / JCM 23072 / IMI 49137)</name>
    <name type="common">Acremonium chrysogenum</name>
    <dbReference type="NCBI Taxonomy" id="857340"/>
    <lineage>
        <taxon>Eukaryota</taxon>
        <taxon>Fungi</taxon>
        <taxon>Dikarya</taxon>
        <taxon>Ascomycota</taxon>
        <taxon>Pezizomycotina</taxon>
        <taxon>Sordariomycetes</taxon>
        <taxon>Hypocreomycetidae</taxon>
        <taxon>Hypocreales</taxon>
        <taxon>Bionectriaceae</taxon>
        <taxon>Hapsidospora</taxon>
    </lineage>
</organism>
<protein>
    <recommendedName>
        <fullName evidence="2">cysteine--tRNA ligase</fullName>
        <ecNumber evidence="2">6.1.1.16</ecNumber>
    </recommendedName>
    <alternativeName>
        <fullName evidence="10">Cysteinyl-tRNA synthetase</fullName>
    </alternativeName>
</protein>
<dbReference type="EMBL" id="JPKY01000018">
    <property type="protein sequence ID" value="KFH46517.1"/>
    <property type="molecule type" value="Genomic_DNA"/>
</dbReference>
<feature type="domain" description="tRNA synthetases class I catalytic" evidence="12">
    <location>
        <begin position="54"/>
        <end position="486"/>
    </location>
</feature>
<dbReference type="OrthoDB" id="438179at2759"/>
<dbReference type="PANTHER" id="PTHR10890">
    <property type="entry name" value="CYSTEINYL-TRNA SYNTHETASE"/>
    <property type="match status" value="1"/>
</dbReference>
<dbReference type="GO" id="GO:0004817">
    <property type="term" value="F:cysteine-tRNA ligase activity"/>
    <property type="evidence" value="ECO:0007669"/>
    <property type="project" value="UniProtKB-EC"/>
</dbReference>
<evidence type="ECO:0000313" key="14">
    <source>
        <dbReference type="Proteomes" id="UP000029964"/>
    </source>
</evidence>
<proteinExistence type="inferred from homology"/>